<dbReference type="PRINTS" id="PR01955">
    <property type="entry name" value="LANCFRANKIA"/>
</dbReference>
<dbReference type="EMBL" id="FLUV01001177">
    <property type="protein sequence ID" value="SBW22519.1"/>
    <property type="molecule type" value="Genomic_DNA"/>
</dbReference>
<reference evidence="3" key="1">
    <citation type="submission" date="2016-02" db="EMBL/GenBank/DDBJ databases">
        <authorList>
            <person name="Wibberg D."/>
        </authorList>
    </citation>
    <scope>NUCLEOTIDE SEQUENCE [LARGE SCALE GENOMIC DNA]</scope>
</reference>
<protein>
    <recommendedName>
        <fullName evidence="4">Lanthionine synthetase C family protein</fullName>
    </recommendedName>
</protein>
<gene>
    <name evidence="2" type="ORF">FDG2_2763</name>
</gene>
<name>A0A1C3NY67_9ACTN</name>
<dbReference type="SUPFAM" id="SSF158745">
    <property type="entry name" value="LanC-like"/>
    <property type="match status" value="1"/>
</dbReference>
<keyword evidence="1" id="KW-0862">Zinc</keyword>
<dbReference type="Proteomes" id="UP000199013">
    <property type="component" value="Unassembled WGS sequence"/>
</dbReference>
<dbReference type="GO" id="GO:0031179">
    <property type="term" value="P:peptide modification"/>
    <property type="evidence" value="ECO:0007669"/>
    <property type="project" value="InterPro"/>
</dbReference>
<dbReference type="SMART" id="SM01260">
    <property type="entry name" value="LANC_like"/>
    <property type="match status" value="1"/>
</dbReference>
<accession>A0A1C3NY67</accession>
<dbReference type="GO" id="GO:0046872">
    <property type="term" value="F:metal ion binding"/>
    <property type="evidence" value="ECO:0007669"/>
    <property type="project" value="UniProtKB-KW"/>
</dbReference>
<dbReference type="PRINTS" id="PR01950">
    <property type="entry name" value="LANCSUPER"/>
</dbReference>
<evidence type="ECO:0000313" key="2">
    <source>
        <dbReference type="EMBL" id="SBW22519.1"/>
    </source>
</evidence>
<feature type="binding site" evidence="1">
    <location>
        <position position="332"/>
    </location>
    <ligand>
        <name>Zn(2+)</name>
        <dbReference type="ChEBI" id="CHEBI:29105"/>
    </ligand>
</feature>
<evidence type="ECO:0000256" key="1">
    <source>
        <dbReference type="PIRSR" id="PIRSR607822-1"/>
    </source>
</evidence>
<feature type="binding site" evidence="1">
    <location>
        <position position="333"/>
    </location>
    <ligand>
        <name>Zn(2+)</name>
        <dbReference type="ChEBI" id="CHEBI:29105"/>
    </ligand>
</feature>
<dbReference type="Pfam" id="PF05147">
    <property type="entry name" value="LANC_like"/>
    <property type="match status" value="1"/>
</dbReference>
<dbReference type="AlphaFoldDB" id="A0A1C3NY67"/>
<proteinExistence type="predicted"/>
<dbReference type="InterPro" id="IPR033889">
    <property type="entry name" value="LanC"/>
</dbReference>
<keyword evidence="1" id="KW-0479">Metal-binding</keyword>
<feature type="binding site" evidence="1">
    <location>
        <position position="283"/>
    </location>
    <ligand>
        <name>Zn(2+)</name>
        <dbReference type="ChEBI" id="CHEBI:29105"/>
    </ligand>
</feature>
<evidence type="ECO:0000313" key="3">
    <source>
        <dbReference type="Proteomes" id="UP000199013"/>
    </source>
</evidence>
<dbReference type="Gene3D" id="1.50.10.20">
    <property type="match status" value="1"/>
</dbReference>
<keyword evidence="3" id="KW-1185">Reference proteome</keyword>
<organism evidence="2 3">
    <name type="scientific">Candidatus Protofrankia californiensis</name>
    <dbReference type="NCBI Taxonomy" id="1839754"/>
    <lineage>
        <taxon>Bacteria</taxon>
        <taxon>Bacillati</taxon>
        <taxon>Actinomycetota</taxon>
        <taxon>Actinomycetes</taxon>
        <taxon>Frankiales</taxon>
        <taxon>Frankiaceae</taxon>
        <taxon>Protofrankia</taxon>
    </lineage>
</organism>
<dbReference type="InterPro" id="IPR007822">
    <property type="entry name" value="LANC-like"/>
</dbReference>
<evidence type="ECO:0008006" key="4">
    <source>
        <dbReference type="Google" id="ProtNLM"/>
    </source>
</evidence>
<dbReference type="CDD" id="cd04793">
    <property type="entry name" value="LanC"/>
    <property type="match status" value="1"/>
</dbReference>
<sequence length="420" mass="44026">MQRDAARALATAIADRLASPSDARDLGLARGWWPQSLAHGAAGVALLHIERARAGLAPWQRAHDWLTTAAHGQISAGEGSHLHYGAPALAFALHGAADQPGRYVRALDILDPHIAATTRRRIERAHTRMGRGDLPALAEFDAIRGLTGIGAYLLRRDRHADLIRAVLSYLVWLTEPVTDGGEVLPGWWTGLGPAGRPSVDFPGGHANSGVAHGIAGPLTLLATAMRRNVTVAGQADAIGRICAWLDQWRQNGDAGPWWPYWVTRAQLRDGRPSLPGPSRPSWCYGTAGLARAQQLAGLAIGDTARQHMAESALASALTDPGQLAATTDLSLCHGYAGLLHITGRAATDAITPALAGCLPRLLDAIVPNSAYTDQLAASLLPSPTDDFGLLEGAAGIALALHTAGTGTPPASGWDSCLLIS</sequence>